<accession>A0A1I5DSL2</accession>
<proteinExistence type="predicted"/>
<feature type="region of interest" description="Disordered" evidence="1">
    <location>
        <begin position="37"/>
        <end position="57"/>
    </location>
</feature>
<protein>
    <submittedName>
        <fullName evidence="2">Uncharacterized protein</fullName>
    </submittedName>
</protein>
<gene>
    <name evidence="2" type="ORF">SAMN05421579_14545</name>
</gene>
<dbReference type="EMBL" id="FOVO01000045">
    <property type="protein sequence ID" value="SFO02255.1"/>
    <property type="molecule type" value="Genomic_DNA"/>
</dbReference>
<dbReference type="Proteomes" id="UP000199011">
    <property type="component" value="Unassembled WGS sequence"/>
</dbReference>
<reference evidence="3" key="1">
    <citation type="submission" date="2016-10" db="EMBL/GenBank/DDBJ databases">
        <authorList>
            <person name="Varghese N."/>
            <person name="Submissions S."/>
        </authorList>
    </citation>
    <scope>NUCLEOTIDE SEQUENCE [LARGE SCALE GENOMIC DNA]</scope>
    <source>
        <strain evidence="3">DSM 16522</strain>
    </source>
</reference>
<dbReference type="AlphaFoldDB" id="A0A1I5DSL2"/>
<keyword evidence="3" id="KW-1185">Reference proteome</keyword>
<sequence>MKIFALILDYLSDFYIYESEKYAFENKIQKNYCQPPKTPYNAHPLSRQTHKPVGMTK</sequence>
<evidence type="ECO:0000313" key="2">
    <source>
        <dbReference type="EMBL" id="SFO02255.1"/>
    </source>
</evidence>
<name>A0A1I5DSL2_9GAMM</name>
<organism evidence="2 3">
    <name type="scientific">Xenorhabdus japonica</name>
    <dbReference type="NCBI Taxonomy" id="53341"/>
    <lineage>
        <taxon>Bacteria</taxon>
        <taxon>Pseudomonadati</taxon>
        <taxon>Pseudomonadota</taxon>
        <taxon>Gammaproteobacteria</taxon>
        <taxon>Enterobacterales</taxon>
        <taxon>Morganellaceae</taxon>
        <taxon>Xenorhabdus</taxon>
    </lineage>
</organism>
<evidence type="ECO:0000313" key="3">
    <source>
        <dbReference type="Proteomes" id="UP000199011"/>
    </source>
</evidence>
<evidence type="ECO:0000256" key="1">
    <source>
        <dbReference type="SAM" id="MobiDB-lite"/>
    </source>
</evidence>